<comment type="similarity">
    <text evidence="2">Belongs to the GILT family.</text>
</comment>
<comment type="subcellular location">
    <subcellularLocation>
        <location evidence="1">Secreted</location>
    </subcellularLocation>
</comment>
<keyword evidence="3" id="KW-0964">Secreted</keyword>
<feature type="chain" id="PRO_5013869866" evidence="7">
    <location>
        <begin position="27"/>
        <end position="258"/>
    </location>
</feature>
<dbReference type="InterPro" id="IPR003119">
    <property type="entry name" value="SAP_A"/>
</dbReference>
<dbReference type="EMBL" id="MRZV01001665">
    <property type="protein sequence ID" value="PIK36503.1"/>
    <property type="molecule type" value="Genomic_DNA"/>
</dbReference>
<keyword evidence="5" id="KW-1015">Disulfide bond</keyword>
<reference evidence="9 10" key="1">
    <citation type="journal article" date="2017" name="PLoS Biol.">
        <title>The sea cucumber genome provides insights into morphological evolution and visceral regeneration.</title>
        <authorList>
            <person name="Zhang X."/>
            <person name="Sun L."/>
            <person name="Yuan J."/>
            <person name="Sun Y."/>
            <person name="Gao Y."/>
            <person name="Zhang L."/>
            <person name="Li S."/>
            <person name="Dai H."/>
            <person name="Hamel J.F."/>
            <person name="Liu C."/>
            <person name="Yu Y."/>
            <person name="Liu S."/>
            <person name="Lin W."/>
            <person name="Guo K."/>
            <person name="Jin S."/>
            <person name="Xu P."/>
            <person name="Storey K.B."/>
            <person name="Huan P."/>
            <person name="Zhang T."/>
            <person name="Zhou Y."/>
            <person name="Zhang J."/>
            <person name="Lin C."/>
            <person name="Li X."/>
            <person name="Xing L."/>
            <person name="Huo D."/>
            <person name="Sun M."/>
            <person name="Wang L."/>
            <person name="Mercier A."/>
            <person name="Li F."/>
            <person name="Yang H."/>
            <person name="Xiang J."/>
        </authorList>
    </citation>
    <scope>NUCLEOTIDE SEQUENCE [LARGE SCALE GENOMIC DNA]</scope>
    <source>
        <strain evidence="9">Shaxun</strain>
        <tissue evidence="9">Muscle</tissue>
    </source>
</reference>
<evidence type="ECO:0000256" key="7">
    <source>
        <dbReference type="SAM" id="SignalP"/>
    </source>
</evidence>
<feature type="signal peptide" evidence="7">
    <location>
        <begin position="1"/>
        <end position="26"/>
    </location>
</feature>
<evidence type="ECO:0000256" key="3">
    <source>
        <dbReference type="ARBA" id="ARBA00022525"/>
    </source>
</evidence>
<dbReference type="PANTHER" id="PTHR13234">
    <property type="entry name" value="GAMMA-INTERFERON INDUCIBLE LYSOSOMAL THIOL REDUCTASE GILT"/>
    <property type="match status" value="1"/>
</dbReference>
<comment type="caution">
    <text evidence="9">The sequence shown here is derived from an EMBL/GenBank/DDBJ whole genome shotgun (WGS) entry which is preliminary data.</text>
</comment>
<dbReference type="GO" id="GO:0005576">
    <property type="term" value="C:extracellular region"/>
    <property type="evidence" value="ECO:0007669"/>
    <property type="project" value="UniProtKB-SubCell"/>
</dbReference>
<evidence type="ECO:0000256" key="5">
    <source>
        <dbReference type="ARBA" id="ARBA00023157"/>
    </source>
</evidence>
<dbReference type="InterPro" id="IPR004911">
    <property type="entry name" value="Interferon-induced_GILT"/>
</dbReference>
<name>A0A2G8JL90_STIJA</name>
<dbReference type="PROSITE" id="PS51110">
    <property type="entry name" value="SAP_A"/>
    <property type="match status" value="1"/>
</dbReference>
<dbReference type="GO" id="GO:0005764">
    <property type="term" value="C:lysosome"/>
    <property type="evidence" value="ECO:0007669"/>
    <property type="project" value="TreeGrafter"/>
</dbReference>
<dbReference type="Pfam" id="PF03227">
    <property type="entry name" value="GILT"/>
    <property type="match status" value="1"/>
</dbReference>
<evidence type="ECO:0000313" key="9">
    <source>
        <dbReference type="EMBL" id="PIK36503.1"/>
    </source>
</evidence>
<dbReference type="OrthoDB" id="958254at2759"/>
<keyword evidence="4 7" id="KW-0732">Signal</keyword>
<evidence type="ECO:0000256" key="4">
    <source>
        <dbReference type="ARBA" id="ARBA00022729"/>
    </source>
</evidence>
<dbReference type="PANTHER" id="PTHR13234:SF8">
    <property type="entry name" value="GAMMA-INTERFERON-INDUCIBLE LYSOSOMAL THIOL REDUCTASE"/>
    <property type="match status" value="1"/>
</dbReference>
<evidence type="ECO:0000259" key="8">
    <source>
        <dbReference type="PROSITE" id="PS51110"/>
    </source>
</evidence>
<organism evidence="9 10">
    <name type="scientific">Stichopus japonicus</name>
    <name type="common">Sea cucumber</name>
    <dbReference type="NCBI Taxonomy" id="307972"/>
    <lineage>
        <taxon>Eukaryota</taxon>
        <taxon>Metazoa</taxon>
        <taxon>Echinodermata</taxon>
        <taxon>Eleutherozoa</taxon>
        <taxon>Echinozoa</taxon>
        <taxon>Holothuroidea</taxon>
        <taxon>Aspidochirotacea</taxon>
        <taxon>Aspidochirotida</taxon>
        <taxon>Stichopodidae</taxon>
        <taxon>Apostichopus</taxon>
    </lineage>
</organism>
<gene>
    <name evidence="9" type="ORF">BSL78_26668</name>
</gene>
<dbReference type="AlphaFoldDB" id="A0A2G8JL90"/>
<sequence>MTKFCFIPSLVLATIVWTNLIVLSTAESLQCVHPPSVWCSDQAIAKSCQVEKQCERWNLGSAKALPVGIALYYESLCPGCREFIADQLYPTWQKVGNDVLNVTLVPYGNAKENLVDNKWVFTCQHGAQECLGNLLETCILYVAEDFTTAFESIHCMEASDDPTTSASKCCAQFDLNYDQVSSCVNSSLGNKLEHEMAMRTESLDPPHQYTPWITLNGVHTDAIQDKAQSDLLSLVCETYQGTPPAACSTNQNVCPRKV</sequence>
<keyword evidence="6" id="KW-0325">Glycoprotein</keyword>
<dbReference type="STRING" id="307972.A0A2G8JL90"/>
<evidence type="ECO:0000256" key="1">
    <source>
        <dbReference type="ARBA" id="ARBA00004613"/>
    </source>
</evidence>
<accession>A0A2G8JL90</accession>
<keyword evidence="10" id="KW-1185">Reference proteome</keyword>
<dbReference type="GO" id="GO:0016671">
    <property type="term" value="F:oxidoreductase activity, acting on a sulfur group of donors, disulfide as acceptor"/>
    <property type="evidence" value="ECO:0007669"/>
    <property type="project" value="InterPro"/>
</dbReference>
<protein>
    <submittedName>
        <fullName evidence="9">Gamma-interferon-inducible lysosomal thiol reductase</fullName>
    </submittedName>
</protein>
<evidence type="ECO:0000313" key="10">
    <source>
        <dbReference type="Proteomes" id="UP000230750"/>
    </source>
</evidence>
<dbReference type="Proteomes" id="UP000230750">
    <property type="component" value="Unassembled WGS sequence"/>
</dbReference>
<evidence type="ECO:0000256" key="2">
    <source>
        <dbReference type="ARBA" id="ARBA00005679"/>
    </source>
</evidence>
<feature type="domain" description="Saposin A-type" evidence="8">
    <location>
        <begin position="24"/>
        <end position="64"/>
    </location>
</feature>
<proteinExistence type="inferred from homology"/>
<evidence type="ECO:0000256" key="6">
    <source>
        <dbReference type="ARBA" id="ARBA00023180"/>
    </source>
</evidence>